<protein>
    <submittedName>
        <fullName evidence="8">Amino acid transporter</fullName>
    </submittedName>
</protein>
<feature type="transmembrane region" description="Helical" evidence="7">
    <location>
        <begin position="163"/>
        <end position="185"/>
    </location>
</feature>
<feature type="transmembrane region" description="Helical" evidence="7">
    <location>
        <begin position="249"/>
        <end position="270"/>
    </location>
</feature>
<dbReference type="Gene3D" id="1.20.1740.10">
    <property type="entry name" value="Amino acid/polyamine transporter I"/>
    <property type="match status" value="1"/>
</dbReference>
<name>A0A0R1ZFZ7_9LACO</name>
<evidence type="ECO:0000256" key="2">
    <source>
        <dbReference type="ARBA" id="ARBA00022448"/>
    </source>
</evidence>
<gene>
    <name evidence="8" type="ORF">FC64_GL000095</name>
</gene>
<feature type="transmembrane region" description="Helical" evidence="7">
    <location>
        <begin position="40"/>
        <end position="60"/>
    </location>
</feature>
<evidence type="ECO:0000256" key="5">
    <source>
        <dbReference type="ARBA" id="ARBA00022989"/>
    </source>
</evidence>
<organism evidence="8 9">
    <name type="scientific">Ligilactobacillus araffinosus DSM 20653</name>
    <dbReference type="NCBI Taxonomy" id="1423820"/>
    <lineage>
        <taxon>Bacteria</taxon>
        <taxon>Bacillati</taxon>
        <taxon>Bacillota</taxon>
        <taxon>Bacilli</taxon>
        <taxon>Lactobacillales</taxon>
        <taxon>Lactobacillaceae</taxon>
        <taxon>Ligilactobacillus</taxon>
    </lineage>
</organism>
<feature type="transmembrane region" description="Helical" evidence="7">
    <location>
        <begin position="321"/>
        <end position="342"/>
    </location>
</feature>
<feature type="transmembrane region" description="Helical" evidence="7">
    <location>
        <begin position="12"/>
        <end position="34"/>
    </location>
</feature>
<evidence type="ECO:0000256" key="1">
    <source>
        <dbReference type="ARBA" id="ARBA00004651"/>
    </source>
</evidence>
<comment type="caution">
    <text evidence="8">The sequence shown here is derived from an EMBL/GenBank/DDBJ whole genome shotgun (WGS) entry which is preliminary data.</text>
</comment>
<feature type="transmembrane region" description="Helical" evidence="7">
    <location>
        <begin position="445"/>
        <end position="468"/>
    </location>
</feature>
<dbReference type="AlphaFoldDB" id="A0A0R1ZFZ7"/>
<dbReference type="GO" id="GO:0005886">
    <property type="term" value="C:plasma membrane"/>
    <property type="evidence" value="ECO:0007669"/>
    <property type="project" value="UniProtKB-SubCell"/>
</dbReference>
<evidence type="ECO:0000256" key="3">
    <source>
        <dbReference type="ARBA" id="ARBA00022475"/>
    </source>
</evidence>
<dbReference type="InterPro" id="IPR050367">
    <property type="entry name" value="APC_superfamily"/>
</dbReference>
<accession>A0A0R1ZFZ7</accession>
<keyword evidence="3" id="KW-1003">Cell membrane</keyword>
<dbReference type="NCBIfam" id="NF011775">
    <property type="entry name" value="PRK15238.1"/>
    <property type="match status" value="1"/>
</dbReference>
<dbReference type="InterPro" id="IPR002293">
    <property type="entry name" value="AA/rel_permease1"/>
</dbReference>
<evidence type="ECO:0000256" key="7">
    <source>
        <dbReference type="SAM" id="Phobius"/>
    </source>
</evidence>
<reference evidence="8 9" key="1">
    <citation type="journal article" date="2015" name="Genome Announc.">
        <title>Expanding the biotechnology potential of lactobacilli through comparative genomics of 213 strains and associated genera.</title>
        <authorList>
            <person name="Sun Z."/>
            <person name="Harris H.M."/>
            <person name="McCann A."/>
            <person name="Guo C."/>
            <person name="Argimon S."/>
            <person name="Zhang W."/>
            <person name="Yang X."/>
            <person name="Jeffery I.B."/>
            <person name="Cooney J.C."/>
            <person name="Kagawa T.F."/>
            <person name="Liu W."/>
            <person name="Song Y."/>
            <person name="Salvetti E."/>
            <person name="Wrobel A."/>
            <person name="Rasinkangas P."/>
            <person name="Parkhill J."/>
            <person name="Rea M.C."/>
            <person name="O'Sullivan O."/>
            <person name="Ritari J."/>
            <person name="Douillard F.P."/>
            <person name="Paul Ross R."/>
            <person name="Yang R."/>
            <person name="Briner A.E."/>
            <person name="Felis G.E."/>
            <person name="de Vos W.M."/>
            <person name="Barrangou R."/>
            <person name="Klaenhammer T.R."/>
            <person name="Caufield P.W."/>
            <person name="Cui Y."/>
            <person name="Zhang H."/>
            <person name="O'Toole P.W."/>
        </authorList>
    </citation>
    <scope>NUCLEOTIDE SEQUENCE [LARGE SCALE GENOMIC DNA]</scope>
    <source>
        <strain evidence="8 9">DSM 20653</strain>
    </source>
</reference>
<feature type="transmembrane region" description="Helical" evidence="7">
    <location>
        <begin position="209"/>
        <end position="229"/>
    </location>
</feature>
<keyword evidence="4 7" id="KW-0812">Transmembrane</keyword>
<evidence type="ECO:0000256" key="6">
    <source>
        <dbReference type="ARBA" id="ARBA00023136"/>
    </source>
</evidence>
<dbReference type="Pfam" id="PF13520">
    <property type="entry name" value="AA_permease_2"/>
    <property type="match status" value="1"/>
</dbReference>
<dbReference type="PANTHER" id="PTHR42770">
    <property type="entry name" value="AMINO ACID TRANSPORTER-RELATED"/>
    <property type="match status" value="1"/>
</dbReference>
<dbReference type="Proteomes" id="UP000051291">
    <property type="component" value="Unassembled WGS sequence"/>
</dbReference>
<feature type="transmembrane region" description="Helical" evidence="7">
    <location>
        <begin position="369"/>
        <end position="392"/>
    </location>
</feature>
<dbReference type="PIRSF" id="PIRSF006060">
    <property type="entry name" value="AA_transporter"/>
    <property type="match status" value="1"/>
</dbReference>
<evidence type="ECO:0000313" key="8">
    <source>
        <dbReference type="EMBL" id="KRM53173.1"/>
    </source>
</evidence>
<evidence type="ECO:0000313" key="9">
    <source>
        <dbReference type="Proteomes" id="UP000051291"/>
    </source>
</evidence>
<sequence>MSENNNAKKITTSALVLMIFSTIFGFANTPVAFMQMGYGAILWYILGALLYFLPSSLMYAEYGSALKESKGGIYSWLDASISEKWSFIATFIWLSAWVIWQVMVSQKICITISTIIFGHDTTNTWHLFGLNSTLTVALISIIGVIAITWLVNHGIDTIAKISSIGGLAVMLLNVTLILSSVFILFKNHFQLAQPIQHVSQFATSVNPDFQSPIAMVSFMIYAIFAYGGLESMGGVTDSLDKPEKTFPRAIIISTIVIGIGYALNIFLWGISTNWNHVINHPDVNLGNITYVLMQNLGLELGKAFHLSTQAAVTMGTVFSRLSAIGMLCAYLGSFFVLIYSPLKSFIMGSPKELWPEKVTKLNKKGMPSFALWFQTAIVCVIIGGVAIASTLIHQDSKFLFSLLTSMSNVASTLPYLFLVAAFPFFKKRQDLDRPFEAFHSRKTMLAIVVITLITLAIANGFTIIQPFIEKDWVGAAGTVAGPLVFGIFAWVLYTTRSNRIKNND</sequence>
<dbReference type="RefSeq" id="WP_057906268.1">
    <property type="nucleotide sequence ID" value="NZ_AYYZ01000008.1"/>
</dbReference>
<proteinExistence type="predicted"/>
<evidence type="ECO:0000256" key="4">
    <source>
        <dbReference type="ARBA" id="ARBA00022692"/>
    </source>
</evidence>
<feature type="transmembrane region" description="Helical" evidence="7">
    <location>
        <begin position="124"/>
        <end position="151"/>
    </location>
</feature>
<dbReference type="PANTHER" id="PTHR42770:SF15">
    <property type="entry name" value="GLUTAMATE_GAMMA-AMINOBUTYRATE ANTIPORTER-RELATED"/>
    <property type="match status" value="1"/>
</dbReference>
<feature type="transmembrane region" description="Helical" evidence="7">
    <location>
        <begin position="398"/>
        <end position="425"/>
    </location>
</feature>
<feature type="transmembrane region" description="Helical" evidence="7">
    <location>
        <begin position="474"/>
        <end position="493"/>
    </location>
</feature>
<dbReference type="GO" id="GO:0022857">
    <property type="term" value="F:transmembrane transporter activity"/>
    <property type="evidence" value="ECO:0007669"/>
    <property type="project" value="InterPro"/>
</dbReference>
<keyword evidence="9" id="KW-1185">Reference proteome</keyword>
<dbReference type="PATRIC" id="fig|1423820.4.peg.97"/>
<keyword evidence="2" id="KW-0813">Transport</keyword>
<keyword evidence="5 7" id="KW-1133">Transmembrane helix</keyword>
<comment type="subcellular location">
    <subcellularLocation>
        <location evidence="1">Cell membrane</location>
        <topology evidence="1">Multi-pass membrane protein</topology>
    </subcellularLocation>
</comment>
<dbReference type="EMBL" id="AYYZ01000008">
    <property type="protein sequence ID" value="KRM53173.1"/>
    <property type="molecule type" value="Genomic_DNA"/>
</dbReference>
<dbReference type="STRING" id="1423820.FC64_GL000095"/>
<keyword evidence="6 7" id="KW-0472">Membrane</keyword>